<dbReference type="EC" id="2.7.7.4" evidence="2"/>
<evidence type="ECO:0000256" key="1">
    <source>
        <dbReference type="ARBA" id="ARBA00008885"/>
    </source>
</evidence>
<evidence type="ECO:0000256" key="4">
    <source>
        <dbReference type="ARBA" id="ARBA00022679"/>
    </source>
</evidence>
<reference evidence="12" key="1">
    <citation type="submission" date="2021-04" db="EMBL/GenBank/DDBJ databases">
        <title>Draft genome assembly of strain Phenylobacterium sp. 20VBR1 using MiniION and Illumina platforms.</title>
        <authorList>
            <person name="Thomas F.A."/>
            <person name="Krishnan K.P."/>
            <person name="Sinha R.K."/>
        </authorList>
    </citation>
    <scope>NUCLEOTIDE SEQUENCE</scope>
    <source>
        <strain evidence="12">20VBR1</strain>
    </source>
</reference>
<dbReference type="GO" id="GO:0005524">
    <property type="term" value="F:ATP binding"/>
    <property type="evidence" value="ECO:0007669"/>
    <property type="project" value="UniProtKB-KW"/>
</dbReference>
<evidence type="ECO:0000256" key="2">
    <source>
        <dbReference type="ARBA" id="ARBA00012391"/>
    </source>
</evidence>
<organism evidence="12 13">
    <name type="scientific">Phenylobacterium glaciei</name>
    <dbReference type="NCBI Taxonomy" id="2803784"/>
    <lineage>
        <taxon>Bacteria</taxon>
        <taxon>Pseudomonadati</taxon>
        <taxon>Pseudomonadota</taxon>
        <taxon>Alphaproteobacteria</taxon>
        <taxon>Caulobacterales</taxon>
        <taxon>Caulobacteraceae</taxon>
        <taxon>Phenylobacterium</taxon>
    </lineage>
</organism>
<feature type="domain" description="Phosphoadenosine phosphosulphate reductase" evidence="11">
    <location>
        <begin position="31"/>
        <end position="257"/>
    </location>
</feature>
<keyword evidence="7" id="KW-0067">ATP-binding</keyword>
<dbReference type="NCBIfam" id="NF003587">
    <property type="entry name" value="PRK05253.1"/>
    <property type="match status" value="1"/>
</dbReference>
<evidence type="ECO:0000313" key="12">
    <source>
        <dbReference type="EMBL" id="MBR7620013.1"/>
    </source>
</evidence>
<dbReference type="RefSeq" id="WP_215340698.1">
    <property type="nucleotide sequence ID" value="NZ_JAGSGD010000001.1"/>
</dbReference>
<evidence type="ECO:0000313" key="13">
    <source>
        <dbReference type="Proteomes" id="UP000622580"/>
    </source>
</evidence>
<dbReference type="AlphaFoldDB" id="A0A941HWN3"/>
<keyword evidence="5 12" id="KW-0548">Nucleotidyltransferase</keyword>
<evidence type="ECO:0000256" key="6">
    <source>
        <dbReference type="ARBA" id="ARBA00022741"/>
    </source>
</evidence>
<proteinExistence type="inferred from homology"/>
<dbReference type="PIRSF" id="PIRSF002936">
    <property type="entry name" value="CysDAde_trans"/>
    <property type="match status" value="1"/>
</dbReference>
<evidence type="ECO:0000256" key="7">
    <source>
        <dbReference type="ARBA" id="ARBA00022840"/>
    </source>
</evidence>
<keyword evidence="6" id="KW-0547">Nucleotide-binding</keyword>
<comment type="caution">
    <text evidence="12">The sequence shown here is derived from an EMBL/GenBank/DDBJ whole genome shotgun (WGS) entry which is preliminary data.</text>
</comment>
<dbReference type="SUPFAM" id="SSF52402">
    <property type="entry name" value="Adenine nucleotide alpha hydrolases-like"/>
    <property type="match status" value="1"/>
</dbReference>
<evidence type="ECO:0000256" key="8">
    <source>
        <dbReference type="ARBA" id="ARBA00030256"/>
    </source>
</evidence>
<dbReference type="InterPro" id="IPR002500">
    <property type="entry name" value="PAPS_reduct_dom"/>
</dbReference>
<comment type="catalytic activity">
    <reaction evidence="10">
        <text>sulfate + ATP + H(+) = adenosine 5'-phosphosulfate + diphosphate</text>
        <dbReference type="Rhea" id="RHEA:18133"/>
        <dbReference type="ChEBI" id="CHEBI:15378"/>
        <dbReference type="ChEBI" id="CHEBI:16189"/>
        <dbReference type="ChEBI" id="CHEBI:30616"/>
        <dbReference type="ChEBI" id="CHEBI:33019"/>
        <dbReference type="ChEBI" id="CHEBI:58243"/>
        <dbReference type="EC" id="2.7.7.4"/>
    </reaction>
</comment>
<dbReference type="Gene3D" id="3.40.50.620">
    <property type="entry name" value="HUPs"/>
    <property type="match status" value="1"/>
</dbReference>
<name>A0A941HWN3_9CAUL</name>
<keyword evidence="4 12" id="KW-0808">Transferase</keyword>
<dbReference type="NCBIfam" id="TIGR02039">
    <property type="entry name" value="CysD"/>
    <property type="match status" value="1"/>
</dbReference>
<accession>A0A941HWN3</accession>
<dbReference type="Proteomes" id="UP000622580">
    <property type="component" value="Unassembled WGS sequence"/>
</dbReference>
<evidence type="ECO:0000259" key="11">
    <source>
        <dbReference type="Pfam" id="PF01507"/>
    </source>
</evidence>
<keyword evidence="13" id="KW-1185">Reference proteome</keyword>
<evidence type="ECO:0000256" key="10">
    <source>
        <dbReference type="ARBA" id="ARBA00049370"/>
    </source>
</evidence>
<evidence type="ECO:0000256" key="5">
    <source>
        <dbReference type="ARBA" id="ARBA00022695"/>
    </source>
</evidence>
<dbReference type="PANTHER" id="PTHR43196:SF1">
    <property type="entry name" value="SULFATE ADENYLYLTRANSFERASE SUBUNIT 2"/>
    <property type="match status" value="1"/>
</dbReference>
<dbReference type="PANTHER" id="PTHR43196">
    <property type="entry name" value="SULFATE ADENYLYLTRANSFERASE SUBUNIT 2"/>
    <property type="match status" value="1"/>
</dbReference>
<evidence type="ECO:0000256" key="9">
    <source>
        <dbReference type="ARBA" id="ARBA00031812"/>
    </source>
</evidence>
<dbReference type="GO" id="GO:0004781">
    <property type="term" value="F:sulfate adenylyltransferase (ATP) activity"/>
    <property type="evidence" value="ECO:0007669"/>
    <property type="project" value="UniProtKB-EC"/>
</dbReference>
<gene>
    <name evidence="12" type="primary">cysD</name>
    <name evidence="12" type="ORF">JKL49_11500</name>
</gene>
<evidence type="ECO:0000256" key="3">
    <source>
        <dbReference type="ARBA" id="ARBA00022004"/>
    </source>
</evidence>
<dbReference type="InterPro" id="IPR014729">
    <property type="entry name" value="Rossmann-like_a/b/a_fold"/>
</dbReference>
<dbReference type="InterPro" id="IPR011784">
    <property type="entry name" value="SO4_adenylTrfase_ssu"/>
</dbReference>
<dbReference type="InterPro" id="IPR050128">
    <property type="entry name" value="Sulfate_adenylyltrnsfr_sub2"/>
</dbReference>
<dbReference type="NCBIfam" id="NF009214">
    <property type="entry name" value="PRK12563.1"/>
    <property type="match status" value="1"/>
</dbReference>
<protein>
    <recommendedName>
        <fullName evidence="3">Sulfate adenylyltransferase subunit 2</fullName>
        <ecNumber evidence="2">2.7.7.4</ecNumber>
    </recommendedName>
    <alternativeName>
        <fullName evidence="8">ATP-sulfurylase small subunit</fullName>
    </alternativeName>
    <alternativeName>
        <fullName evidence="9">Sulfate adenylate transferase</fullName>
    </alternativeName>
</protein>
<comment type="similarity">
    <text evidence="1">Belongs to the PAPS reductase family. CysD subfamily.</text>
</comment>
<dbReference type="EMBL" id="JAGSGD010000001">
    <property type="protein sequence ID" value="MBR7620013.1"/>
    <property type="molecule type" value="Genomic_DNA"/>
</dbReference>
<dbReference type="Pfam" id="PF01507">
    <property type="entry name" value="PAPS_reduct"/>
    <property type="match status" value="1"/>
</dbReference>
<dbReference type="GO" id="GO:0000103">
    <property type="term" value="P:sulfate assimilation"/>
    <property type="evidence" value="ECO:0007669"/>
    <property type="project" value="InterPro"/>
</dbReference>
<sequence>MAPDRLPPHLQRLESEAIHILREATADARRPVLLFSGGKDSTVLARLAVAAFHPSAPPMPLLHIDSTFEFAETLVFRDKLARDWGFELLVRRNEDGLAKGISPFVHGSALYTDLMRTVPLKAALDELGCDVIFGGARRDEEKTRAKERVVSIRSPGHGWEPRSQRPELWSLYNARLSQGQTARVFPLSNWTESDIWTYIWARRLPLAPLYFAAARATVIRDGALLVVDDDRYPFAPGEASESRQVRFRTVGCWPVTGAIESAATTLREVLAETLAARHSERQGRLIDTDDGASLESKKRQGYF</sequence>